<evidence type="ECO:0000256" key="1">
    <source>
        <dbReference type="SAM" id="Phobius"/>
    </source>
</evidence>
<dbReference type="Pfam" id="PF16344">
    <property type="entry name" value="FecR_C"/>
    <property type="match status" value="1"/>
</dbReference>
<keyword evidence="1" id="KW-0812">Transmembrane</keyword>
<keyword evidence="1" id="KW-0472">Membrane</keyword>
<dbReference type="PIRSF" id="PIRSF018266">
    <property type="entry name" value="FecR"/>
    <property type="match status" value="1"/>
</dbReference>
<feature type="domain" description="Protein FecR C-terminal" evidence="3">
    <location>
        <begin position="224"/>
        <end position="291"/>
    </location>
</feature>
<keyword evidence="1" id="KW-1133">Transmembrane helix</keyword>
<dbReference type="PANTHER" id="PTHR30273:SF2">
    <property type="entry name" value="PROTEIN FECR"/>
    <property type="match status" value="1"/>
</dbReference>
<feature type="domain" description="FecR protein" evidence="2">
    <location>
        <begin position="81"/>
        <end position="174"/>
    </location>
</feature>
<reference evidence="4 5" key="1">
    <citation type="submission" date="2019-11" db="EMBL/GenBank/DDBJ databases">
        <title>Description of Pedobacter sp. LMG 31462T.</title>
        <authorList>
            <person name="Carlier A."/>
            <person name="Qi S."/>
            <person name="Vandamme P."/>
        </authorList>
    </citation>
    <scope>NUCLEOTIDE SEQUENCE [LARGE SCALE GENOMIC DNA]</scope>
    <source>
        <strain evidence="4 5">LMG 31462</strain>
    </source>
</reference>
<dbReference type="InterPro" id="IPR012373">
    <property type="entry name" value="Ferrdict_sens_TM"/>
</dbReference>
<dbReference type="Pfam" id="PF04773">
    <property type="entry name" value="FecR"/>
    <property type="match status" value="1"/>
</dbReference>
<name>A0ABR6EZC2_9SPHI</name>
<dbReference type="RefSeq" id="WP_182959747.1">
    <property type="nucleotide sequence ID" value="NZ_WNXC01000006.1"/>
</dbReference>
<gene>
    <name evidence="4" type="ORF">GM920_17170</name>
</gene>
<organism evidence="4 5">
    <name type="scientific">Pedobacter gandavensis</name>
    <dbReference type="NCBI Taxonomy" id="2679963"/>
    <lineage>
        <taxon>Bacteria</taxon>
        <taxon>Pseudomonadati</taxon>
        <taxon>Bacteroidota</taxon>
        <taxon>Sphingobacteriia</taxon>
        <taxon>Sphingobacteriales</taxon>
        <taxon>Sphingobacteriaceae</taxon>
        <taxon>Pedobacter</taxon>
    </lineage>
</organism>
<evidence type="ECO:0000313" key="5">
    <source>
        <dbReference type="Proteomes" id="UP000636110"/>
    </source>
</evidence>
<evidence type="ECO:0000259" key="2">
    <source>
        <dbReference type="Pfam" id="PF04773"/>
    </source>
</evidence>
<dbReference type="InterPro" id="IPR006860">
    <property type="entry name" value="FecR"/>
</dbReference>
<dbReference type="EMBL" id="WNXC01000006">
    <property type="protein sequence ID" value="MBB2150633.1"/>
    <property type="molecule type" value="Genomic_DNA"/>
</dbReference>
<keyword evidence="5" id="KW-1185">Reference proteome</keyword>
<evidence type="ECO:0000259" key="3">
    <source>
        <dbReference type="Pfam" id="PF16344"/>
    </source>
</evidence>
<sequence length="294" mass="33473">MAVINENQMLKSREEKMALSQDGQELQNPVLLPKIRFFARVGYAAAAAVLLVMGGALFQYYQKVAQVDLAFKQEQAQYQVYKSPFGQRMTITLADHSKVILNANSTLKVPHGYNKDSRKVVLLGAAYFDISPNAELPFMLESSDMEVTVLGTSFYMRAYPHESGQQLELLSGKLKVQKAYISELDNKPEILLPGDMVMLNRTVDLMEKETFDVQERESWIKAELKFKNNSFRAVVAALEDWYGVPIEIRGQQKSSGKFSGTYENESLERILNMFCFATDCNFKIEKEKVILRFN</sequence>
<dbReference type="InterPro" id="IPR032508">
    <property type="entry name" value="FecR_C"/>
</dbReference>
<proteinExistence type="predicted"/>
<dbReference type="Gene3D" id="2.60.120.1440">
    <property type="match status" value="1"/>
</dbReference>
<dbReference type="Gene3D" id="3.55.50.30">
    <property type="match status" value="1"/>
</dbReference>
<evidence type="ECO:0000313" key="4">
    <source>
        <dbReference type="EMBL" id="MBB2150633.1"/>
    </source>
</evidence>
<protein>
    <submittedName>
        <fullName evidence="4">DUF4974 domain-containing protein</fullName>
    </submittedName>
</protein>
<dbReference type="PANTHER" id="PTHR30273">
    <property type="entry name" value="PERIPLASMIC SIGNAL SENSOR AND SIGMA FACTOR ACTIVATOR FECR-RELATED"/>
    <property type="match status" value="1"/>
</dbReference>
<accession>A0ABR6EZC2</accession>
<feature type="transmembrane region" description="Helical" evidence="1">
    <location>
        <begin position="41"/>
        <end position="61"/>
    </location>
</feature>
<comment type="caution">
    <text evidence="4">The sequence shown here is derived from an EMBL/GenBank/DDBJ whole genome shotgun (WGS) entry which is preliminary data.</text>
</comment>
<dbReference type="Proteomes" id="UP000636110">
    <property type="component" value="Unassembled WGS sequence"/>
</dbReference>